<keyword evidence="3" id="KW-1185">Reference proteome</keyword>
<evidence type="ECO:0000313" key="3">
    <source>
        <dbReference type="Proteomes" id="UP001251528"/>
    </source>
</evidence>
<evidence type="ECO:0000256" key="1">
    <source>
        <dbReference type="SAM" id="MobiDB-lite"/>
    </source>
</evidence>
<protein>
    <recommendedName>
        <fullName evidence="4">Pentatricopeptide repeat domain-containing protein</fullName>
    </recommendedName>
</protein>
<comment type="caution">
    <text evidence="2">The sequence shown here is derived from an EMBL/GenBank/DDBJ whole genome shotgun (WGS) entry which is preliminary data.</text>
</comment>
<dbReference type="EMBL" id="JASWJB010000059">
    <property type="protein sequence ID" value="KAK2603693.1"/>
    <property type="molecule type" value="Genomic_DNA"/>
</dbReference>
<feature type="region of interest" description="Disordered" evidence="1">
    <location>
        <begin position="750"/>
        <end position="785"/>
    </location>
</feature>
<accession>A0AAJ0CRZ6</accession>
<organism evidence="2 3">
    <name type="scientific">Conoideocrella luteorostrata</name>
    <dbReference type="NCBI Taxonomy" id="1105319"/>
    <lineage>
        <taxon>Eukaryota</taxon>
        <taxon>Fungi</taxon>
        <taxon>Dikarya</taxon>
        <taxon>Ascomycota</taxon>
        <taxon>Pezizomycotina</taxon>
        <taxon>Sordariomycetes</taxon>
        <taxon>Hypocreomycetidae</taxon>
        <taxon>Hypocreales</taxon>
        <taxon>Clavicipitaceae</taxon>
        <taxon>Conoideocrella</taxon>
    </lineage>
</organism>
<feature type="compositionally biased region" description="Polar residues" evidence="1">
    <location>
        <begin position="761"/>
        <end position="776"/>
    </location>
</feature>
<feature type="compositionally biased region" description="Basic and acidic residues" evidence="1">
    <location>
        <begin position="750"/>
        <end position="760"/>
    </location>
</feature>
<dbReference type="Proteomes" id="UP001251528">
    <property type="component" value="Unassembled WGS sequence"/>
</dbReference>
<evidence type="ECO:0000313" key="2">
    <source>
        <dbReference type="EMBL" id="KAK2603693.1"/>
    </source>
</evidence>
<dbReference type="AlphaFoldDB" id="A0AAJ0CRZ6"/>
<reference evidence="2" key="1">
    <citation type="submission" date="2023-06" db="EMBL/GenBank/DDBJ databases">
        <title>Conoideocrella luteorostrata (Hypocreales: Clavicipitaceae), a potential biocontrol fungus for elongate hemlock scale in United States Christmas tree production areas.</title>
        <authorList>
            <person name="Barrett H."/>
            <person name="Lovett B."/>
            <person name="Macias A.M."/>
            <person name="Stajich J.E."/>
            <person name="Kasson M.T."/>
        </authorList>
    </citation>
    <scope>NUCLEOTIDE SEQUENCE</scope>
    <source>
        <strain evidence="2">ARSEF 14590</strain>
    </source>
</reference>
<name>A0AAJ0CRZ6_9HYPO</name>
<gene>
    <name evidence="2" type="ORF">QQS21_004167</name>
</gene>
<proteinExistence type="predicted"/>
<dbReference type="Gene3D" id="1.25.40.10">
    <property type="entry name" value="Tetratricopeptide repeat domain"/>
    <property type="match status" value="1"/>
</dbReference>
<dbReference type="InterPro" id="IPR011990">
    <property type="entry name" value="TPR-like_helical_dom_sf"/>
</dbReference>
<evidence type="ECO:0008006" key="4">
    <source>
        <dbReference type="Google" id="ProtNLM"/>
    </source>
</evidence>
<sequence>MSLGIKSIWRTGSRGIGKPRIYPPWTCSLRSGIPVHLFSSRINYQSYGVHEERKDHDLGLTPRPEFSAAADPIPQVRAKIVQTKHARNTFLRNAFRETSPAIEEAVERKRSSPYVPTVRDYPSSEATRSSKNHAAKIARVQVGFDLIWESFDQRVPDWTETFNLLKRMTPKRSEGPSMTAVRVVLPSSWDMAMRSKRIEFLDATTGLATKLRVSADHQNSSAIILRGENSVLAKAADELIRACPDVEIFKLGDVDTFDYMAKRLWPSIDSVSDVGLSSPPSGKQDGVWLHRDIQTYWIDRPYEKTPKPNVWTKDSFETYITALVCGKLRSHLALQYYRQPRQDGRLIDTDGIRVGLILGAFEDPLARECITPSVLKMAIAFLSQKGGHRASADRLVTLAEKWGLPMDTEVFNIVLEGYAFKRDAAFFHRCLQKMEMRYFHPNARTWLHFLTLVQRDDQRRQIIAAMYEIGLFEDPATRRGIAQIMASYDSYAAFKAGKSLELFMADQTMRYGEDWFTGGALNPILKEFFRFHDRSATSLESFGALMMRQYEDGRTLEISTIHTILETCLENKDWTTALWTLSHMHQHFCRPNHRTYSLLTSLAFITKAPSSLGVIVFYGILERKLREAARKPLQAILLKRLLTMFPVKIFSKKMARLLKSNKIAHESAAVAGVEWAILSSCEGYKPVKSLAAALDVTWRTIDQPASRVQNPADVTTPDYAVRMRDVKGQRPQIVVHLDAAFNPDTMVRKVDSEKDKEERTSNVSQQFSELSATVTTAPAAEAKQF</sequence>